<protein>
    <submittedName>
        <fullName evidence="4">Putative amidohydrolase</fullName>
    </submittedName>
</protein>
<evidence type="ECO:0000259" key="3">
    <source>
        <dbReference type="PROSITE" id="PS50263"/>
    </source>
</evidence>
<dbReference type="PANTHER" id="PTHR43674">
    <property type="entry name" value="NITRILASE C965.09-RELATED"/>
    <property type="match status" value="1"/>
</dbReference>
<dbReference type="SUPFAM" id="SSF56317">
    <property type="entry name" value="Carbon-nitrogen hydrolase"/>
    <property type="match status" value="1"/>
</dbReference>
<dbReference type="EMBL" id="SNYA01000008">
    <property type="protein sequence ID" value="TDP89699.1"/>
    <property type="molecule type" value="Genomic_DNA"/>
</dbReference>
<dbReference type="GO" id="GO:0033388">
    <property type="term" value="P:putrescine biosynthetic process from arginine"/>
    <property type="evidence" value="ECO:0007669"/>
    <property type="project" value="TreeGrafter"/>
</dbReference>
<accession>A0A4R6RS55</accession>
<evidence type="ECO:0000313" key="4">
    <source>
        <dbReference type="EMBL" id="TDP89699.1"/>
    </source>
</evidence>
<keyword evidence="5" id="KW-1185">Reference proteome</keyword>
<dbReference type="Proteomes" id="UP000295601">
    <property type="component" value="Unassembled WGS sequence"/>
</dbReference>
<dbReference type="Pfam" id="PF00795">
    <property type="entry name" value="CN_hydrolase"/>
    <property type="match status" value="1"/>
</dbReference>
<reference evidence="4 5" key="1">
    <citation type="submission" date="2019-03" db="EMBL/GenBank/DDBJ databases">
        <title>Genomic analyses of the natural microbiome of Caenorhabditis elegans.</title>
        <authorList>
            <person name="Samuel B."/>
        </authorList>
    </citation>
    <scope>NUCLEOTIDE SEQUENCE [LARGE SCALE GENOMIC DNA]</scope>
    <source>
        <strain evidence="4 5">JUb18</strain>
    </source>
</reference>
<dbReference type="PANTHER" id="PTHR43674:SF2">
    <property type="entry name" value="BETA-UREIDOPROPIONASE"/>
    <property type="match status" value="1"/>
</dbReference>
<keyword evidence="2 4" id="KW-0378">Hydrolase</keyword>
<evidence type="ECO:0000256" key="2">
    <source>
        <dbReference type="ARBA" id="ARBA00022801"/>
    </source>
</evidence>
<evidence type="ECO:0000256" key="1">
    <source>
        <dbReference type="ARBA" id="ARBA00010613"/>
    </source>
</evidence>
<gene>
    <name evidence="4" type="ORF">EDF62_2993</name>
</gene>
<comment type="similarity">
    <text evidence="1">Belongs to the carbon-nitrogen hydrolase superfamily. NIT1/NIT2 family.</text>
</comment>
<dbReference type="PROSITE" id="PS01227">
    <property type="entry name" value="UPF0012"/>
    <property type="match status" value="1"/>
</dbReference>
<feature type="domain" description="CN hydrolase" evidence="3">
    <location>
        <begin position="1"/>
        <end position="243"/>
    </location>
</feature>
<dbReference type="AlphaFoldDB" id="A0A4R6RS55"/>
<comment type="caution">
    <text evidence="4">The sequence shown here is derived from an EMBL/GenBank/DDBJ whole genome shotgun (WGS) entry which is preliminary data.</text>
</comment>
<sequence>MRIALLQAAATPLDPEANLAALRERAAAAVAEGAELILTPELFISGYAPLELASWLTPERVSGIPAAVAEIARATGIAIAASFPLTRPDGSYAIAAGLWDATGAEVLRYEKVHLWGEIEPRAFTPSEDAPKVAEWNGRRVGFQICYDIEFPEPARGLAAQGVDLLLVPTAIDGHSQYVPEVLIRARAAENAMVVAYADHPAAPGQSDDPAAGFAGLSTVAGREGRVLAAAGREAELLIADLPELAPIAPGEANYLGDRRPDLYTRWG</sequence>
<evidence type="ECO:0000313" key="5">
    <source>
        <dbReference type="Proteomes" id="UP000295601"/>
    </source>
</evidence>
<organism evidence="4 5">
    <name type="scientific">Leucobacter luti</name>
    <dbReference type="NCBI Taxonomy" id="340320"/>
    <lineage>
        <taxon>Bacteria</taxon>
        <taxon>Bacillati</taxon>
        <taxon>Actinomycetota</taxon>
        <taxon>Actinomycetes</taxon>
        <taxon>Micrococcales</taxon>
        <taxon>Microbacteriaceae</taxon>
        <taxon>Leucobacter</taxon>
    </lineage>
</organism>
<dbReference type="PROSITE" id="PS50263">
    <property type="entry name" value="CN_HYDROLASE"/>
    <property type="match status" value="1"/>
</dbReference>
<dbReference type="InterPro" id="IPR050345">
    <property type="entry name" value="Aliph_Amidase/BUP"/>
</dbReference>
<dbReference type="RefSeq" id="WP_133617570.1">
    <property type="nucleotide sequence ID" value="NZ_SNYA01000008.1"/>
</dbReference>
<dbReference type="OrthoDB" id="9811121at2"/>
<dbReference type="GO" id="GO:0050126">
    <property type="term" value="F:N-carbamoylputrescine amidase activity"/>
    <property type="evidence" value="ECO:0007669"/>
    <property type="project" value="TreeGrafter"/>
</dbReference>
<dbReference type="InterPro" id="IPR003010">
    <property type="entry name" value="C-N_Hydrolase"/>
</dbReference>
<proteinExistence type="inferred from homology"/>
<dbReference type="InterPro" id="IPR036526">
    <property type="entry name" value="C-N_Hydrolase_sf"/>
</dbReference>
<dbReference type="InterPro" id="IPR001110">
    <property type="entry name" value="UPF0012_CS"/>
</dbReference>
<name>A0A4R6RS55_9MICO</name>
<dbReference type="Gene3D" id="3.60.110.10">
    <property type="entry name" value="Carbon-nitrogen hydrolase"/>
    <property type="match status" value="1"/>
</dbReference>